<evidence type="ECO:0000313" key="2">
    <source>
        <dbReference type="Proteomes" id="UP000800082"/>
    </source>
</evidence>
<reference evidence="1" key="1">
    <citation type="journal article" date="2020" name="Stud. Mycol.">
        <title>101 Dothideomycetes genomes: a test case for predicting lifestyles and emergence of pathogens.</title>
        <authorList>
            <person name="Haridas S."/>
            <person name="Albert R."/>
            <person name="Binder M."/>
            <person name="Bloem J."/>
            <person name="Labutti K."/>
            <person name="Salamov A."/>
            <person name="Andreopoulos B."/>
            <person name="Baker S."/>
            <person name="Barry K."/>
            <person name="Bills G."/>
            <person name="Bluhm B."/>
            <person name="Cannon C."/>
            <person name="Castanera R."/>
            <person name="Culley D."/>
            <person name="Daum C."/>
            <person name="Ezra D."/>
            <person name="Gonzalez J."/>
            <person name="Henrissat B."/>
            <person name="Kuo A."/>
            <person name="Liang C."/>
            <person name="Lipzen A."/>
            <person name="Lutzoni F."/>
            <person name="Magnuson J."/>
            <person name="Mondo S."/>
            <person name="Nolan M."/>
            <person name="Ohm R."/>
            <person name="Pangilinan J."/>
            <person name="Park H.-J."/>
            <person name="Ramirez L."/>
            <person name="Alfaro M."/>
            <person name="Sun H."/>
            <person name="Tritt A."/>
            <person name="Yoshinaga Y."/>
            <person name="Zwiers L.-H."/>
            <person name="Turgeon B."/>
            <person name="Goodwin S."/>
            <person name="Spatafora J."/>
            <person name="Crous P."/>
            <person name="Grigoriev I."/>
        </authorList>
    </citation>
    <scope>NUCLEOTIDE SEQUENCE</scope>
    <source>
        <strain evidence="1">CBS 183.55</strain>
    </source>
</reference>
<gene>
    <name evidence="1" type="ORF">M421DRAFT_383753</name>
</gene>
<protein>
    <submittedName>
        <fullName evidence="1">Uncharacterized protein</fullName>
    </submittedName>
</protein>
<dbReference type="AlphaFoldDB" id="A0A6A5RQZ2"/>
<evidence type="ECO:0000313" key="1">
    <source>
        <dbReference type="EMBL" id="KAF1930059.1"/>
    </source>
</evidence>
<dbReference type="Proteomes" id="UP000800082">
    <property type="component" value="Unassembled WGS sequence"/>
</dbReference>
<dbReference type="EMBL" id="ML978964">
    <property type="protein sequence ID" value="KAF1930059.1"/>
    <property type="molecule type" value="Genomic_DNA"/>
</dbReference>
<organism evidence="1 2">
    <name type="scientific">Didymella exigua CBS 183.55</name>
    <dbReference type="NCBI Taxonomy" id="1150837"/>
    <lineage>
        <taxon>Eukaryota</taxon>
        <taxon>Fungi</taxon>
        <taxon>Dikarya</taxon>
        <taxon>Ascomycota</taxon>
        <taxon>Pezizomycotina</taxon>
        <taxon>Dothideomycetes</taxon>
        <taxon>Pleosporomycetidae</taxon>
        <taxon>Pleosporales</taxon>
        <taxon>Pleosporineae</taxon>
        <taxon>Didymellaceae</taxon>
        <taxon>Didymella</taxon>
    </lineage>
</organism>
<dbReference type="GeneID" id="54347537"/>
<sequence length="108" mass="11746">MPCRCSSTAYISSSCPPRSEDGFDETQFLGCGSAGAVKIGAFSNNEMGQCTHDMNGMYMKWLLGAGGHRLSKSVGSLKAGIRILDRGTLSLFRPFAYYSTLRFQTSTR</sequence>
<accession>A0A6A5RQZ2</accession>
<keyword evidence="2" id="KW-1185">Reference proteome</keyword>
<dbReference type="PROSITE" id="PS51257">
    <property type="entry name" value="PROKAR_LIPOPROTEIN"/>
    <property type="match status" value="1"/>
</dbReference>
<proteinExistence type="predicted"/>
<name>A0A6A5RQZ2_9PLEO</name>
<dbReference type="RefSeq" id="XP_033450307.1">
    <property type="nucleotide sequence ID" value="XM_033589888.1"/>
</dbReference>